<organism evidence="1 2">
    <name type="scientific">Acidithiobacillus ferrianus</name>
    <dbReference type="NCBI Taxonomy" id="2678518"/>
    <lineage>
        <taxon>Bacteria</taxon>
        <taxon>Pseudomonadati</taxon>
        <taxon>Pseudomonadota</taxon>
        <taxon>Acidithiobacillia</taxon>
        <taxon>Acidithiobacillales</taxon>
        <taxon>Acidithiobacillaceae</taxon>
        <taxon>Acidithiobacillus</taxon>
    </lineage>
</organism>
<dbReference type="Proteomes" id="UP000470022">
    <property type="component" value="Chromosome"/>
</dbReference>
<name>A0ACD5HAT0_9PROT</name>
<sequence>MRIDHLDHIVLTVADISATIAFYSRVLGMQEITFGDQRKALAFGQQKINLHPAECPIAPHAASCWRWPRMIRRYNGHDR</sequence>
<keyword evidence="2" id="KW-1185">Reference proteome</keyword>
<proteinExistence type="predicted"/>
<evidence type="ECO:0000313" key="2">
    <source>
        <dbReference type="Proteomes" id="UP000470022"/>
    </source>
</evidence>
<gene>
    <name evidence="1" type="ORF">GL267_000320</name>
</gene>
<reference evidence="1" key="1">
    <citation type="submission" date="2023-06" db="EMBL/GenBank/DDBJ databases">
        <title>Complete and circular genome of Acidithiobacillus ferrianus DSM 107098.</title>
        <authorList>
            <person name="Norris P.R."/>
            <person name="Falagan C."/>
            <person name="Moya-Beltran A."/>
            <person name="Castro M."/>
            <person name="Quatrini R."/>
            <person name="Johnson D.B."/>
        </authorList>
    </citation>
    <scope>NUCLEOTIDE SEQUENCE</scope>
    <source>
        <strain evidence="1">MG</strain>
    </source>
</reference>
<accession>A0ACD5HAT0</accession>
<dbReference type="EMBL" id="CP127523">
    <property type="protein sequence ID" value="XRI69172.1"/>
    <property type="molecule type" value="Genomic_DNA"/>
</dbReference>
<evidence type="ECO:0000313" key="1">
    <source>
        <dbReference type="EMBL" id="XRI69172.1"/>
    </source>
</evidence>
<protein>
    <submittedName>
        <fullName evidence="1">VOC family protein</fullName>
    </submittedName>
</protein>